<feature type="region of interest" description="Disordered" evidence="1">
    <location>
        <begin position="61"/>
        <end position="83"/>
    </location>
</feature>
<reference evidence="2" key="2">
    <citation type="journal article" name="Front. Microbiol.">
        <title>Degradative Capacity of Two Strains of Rhodonia placenta: From Phenotype to Genotype.</title>
        <authorList>
            <person name="Kolle M."/>
            <person name="Horta M.A.C."/>
            <person name="Nowrousian M."/>
            <person name="Ohm R.A."/>
            <person name="Benz J.P."/>
            <person name="Pilgard A."/>
        </authorList>
    </citation>
    <scope>NUCLEOTIDE SEQUENCE</scope>
    <source>
        <strain evidence="2">FPRL280</strain>
    </source>
</reference>
<dbReference type="EMBL" id="JADOXO010000023">
    <property type="protein sequence ID" value="KAF9818952.1"/>
    <property type="molecule type" value="Genomic_DNA"/>
</dbReference>
<reference evidence="2" key="1">
    <citation type="submission" date="2020-11" db="EMBL/GenBank/DDBJ databases">
        <authorList>
            <person name="Koelle M."/>
            <person name="Horta M.A.C."/>
            <person name="Nowrousian M."/>
            <person name="Ohm R.A."/>
            <person name="Benz P."/>
            <person name="Pilgard A."/>
        </authorList>
    </citation>
    <scope>NUCLEOTIDE SEQUENCE</scope>
    <source>
        <strain evidence="2">FPRL280</strain>
    </source>
</reference>
<evidence type="ECO:0000313" key="3">
    <source>
        <dbReference type="Proteomes" id="UP000639403"/>
    </source>
</evidence>
<dbReference type="AlphaFoldDB" id="A0A8H7P7N0"/>
<feature type="compositionally biased region" description="Basic and acidic residues" evidence="1">
    <location>
        <begin position="186"/>
        <end position="197"/>
    </location>
</feature>
<dbReference type="Proteomes" id="UP000639403">
    <property type="component" value="Unassembled WGS sequence"/>
</dbReference>
<sequence length="260" mass="27723">MATVALADPPSDISSETPESSRSSLATPASVESSPSASTSVCTKKHTSILRASTSFTLPSRTNVTFAPLPPIEPRRRKSSVQLGVAARSRLLHHRRMLREHGIPPTPSNIQALQALEPPPPAPVWDHDLASPAEETEPDDLGIDPAEQAFAAIGRFVKGASRTLFRRKSRKDGERKDVPIVHGVKDSTLDGAQEHIPEPSVGNEEGGVWEEEVGGKTWKQLREETGSAPSTPSEEVKESCVGTQTVEVPADGSPTAIPAS</sequence>
<comment type="caution">
    <text evidence="2">The sequence shown here is derived from an EMBL/GenBank/DDBJ whole genome shotgun (WGS) entry which is preliminary data.</text>
</comment>
<organism evidence="2 3">
    <name type="scientific">Rhodonia placenta</name>
    <dbReference type="NCBI Taxonomy" id="104341"/>
    <lineage>
        <taxon>Eukaryota</taxon>
        <taxon>Fungi</taxon>
        <taxon>Dikarya</taxon>
        <taxon>Basidiomycota</taxon>
        <taxon>Agaricomycotina</taxon>
        <taxon>Agaricomycetes</taxon>
        <taxon>Polyporales</taxon>
        <taxon>Adustoporiaceae</taxon>
        <taxon>Rhodonia</taxon>
    </lineage>
</organism>
<feature type="region of interest" description="Disordered" evidence="1">
    <location>
        <begin position="186"/>
        <end position="260"/>
    </location>
</feature>
<feature type="compositionally biased region" description="Low complexity" evidence="1">
    <location>
        <begin position="8"/>
        <end position="41"/>
    </location>
</feature>
<dbReference type="OMA" id="MWTETEL"/>
<gene>
    <name evidence="2" type="ORF">IEO21_02366</name>
</gene>
<name>A0A8H7P7N0_9APHY</name>
<accession>A0A8H7P7N0</accession>
<proteinExistence type="predicted"/>
<evidence type="ECO:0000313" key="2">
    <source>
        <dbReference type="EMBL" id="KAF9818952.1"/>
    </source>
</evidence>
<evidence type="ECO:0000256" key="1">
    <source>
        <dbReference type="SAM" id="MobiDB-lite"/>
    </source>
</evidence>
<protein>
    <submittedName>
        <fullName evidence="2">Uncharacterized protein</fullName>
    </submittedName>
</protein>
<feature type="region of interest" description="Disordered" evidence="1">
    <location>
        <begin position="1"/>
        <end position="45"/>
    </location>
</feature>